<sequence length="334" mass="36407">MHRRQFIAGVGATGGIALSGCIGNEDGSGLADTYQIGVNGPTAPVWEFAAFPLFDEQVQEEQDMKVERTAFQGFSDVVAGTVSEEADFCYISLQALINSRAEGVPIKAFLGNGNEYVFPLLTTDEIETWDDLEGETVGIQDTSAVSYASTVAMVNEELGDPEAVEYSSMAGTENRIAAIESGEMAAAAVTASSAFAAEEEGYASILAFPWEYEVTNNQTALVWATTEDKIENQTEEVQEVADLLVAAQKEVYEADAGELIDGAQEYDFYPTFDVGDGPWEESLDLAREYELWAEDGDIAQEEMDRAQDLLLETGLIEEESRVDDVDEIFTDEFL</sequence>
<dbReference type="OrthoDB" id="207414at2157"/>
<evidence type="ECO:0000259" key="4">
    <source>
        <dbReference type="Pfam" id="PF09084"/>
    </source>
</evidence>
<dbReference type="PROSITE" id="PS51257">
    <property type="entry name" value="PROKAR_LIPOPROTEIN"/>
    <property type="match status" value="1"/>
</dbReference>
<feature type="domain" description="SsuA/THI5-like" evidence="4">
    <location>
        <begin position="61"/>
        <end position="243"/>
    </location>
</feature>
<dbReference type="Pfam" id="PF09084">
    <property type="entry name" value="NMT1"/>
    <property type="match status" value="1"/>
</dbReference>
<evidence type="ECO:0000313" key="5">
    <source>
        <dbReference type="EMBL" id="SEV80115.1"/>
    </source>
</evidence>
<gene>
    <name evidence="5" type="ORF">SAMN05216285_0072</name>
</gene>
<reference evidence="6" key="1">
    <citation type="submission" date="2016-10" db="EMBL/GenBank/DDBJ databases">
        <authorList>
            <person name="Varghese N."/>
        </authorList>
    </citation>
    <scope>NUCLEOTIDE SEQUENCE [LARGE SCALE GENOMIC DNA]</scope>
    <source>
        <strain evidence="6">CGMCC 1.12284</strain>
    </source>
</reference>
<dbReference type="SUPFAM" id="SSF53850">
    <property type="entry name" value="Periplasmic binding protein-like II"/>
    <property type="match status" value="1"/>
</dbReference>
<accession>A0A1I0LXF7</accession>
<keyword evidence="6" id="KW-1185">Reference proteome</keyword>
<dbReference type="PANTHER" id="PTHR30024:SF47">
    <property type="entry name" value="TAURINE-BINDING PERIPLASMIC PROTEIN"/>
    <property type="match status" value="1"/>
</dbReference>
<dbReference type="RefSeq" id="WP_049990260.1">
    <property type="nucleotide sequence ID" value="NZ_FOIS01000001.1"/>
</dbReference>
<evidence type="ECO:0000256" key="1">
    <source>
        <dbReference type="ARBA" id="ARBA00004418"/>
    </source>
</evidence>
<protein>
    <submittedName>
        <fullName evidence="5">ABC-type nitrate/sulfonate/bicarbonate transport system, substrate-binding protein</fullName>
    </submittedName>
</protein>
<name>A0A1I0LXF7_9EURY</name>
<proteinExistence type="inferred from homology"/>
<evidence type="ECO:0000256" key="2">
    <source>
        <dbReference type="ARBA" id="ARBA00010742"/>
    </source>
</evidence>
<dbReference type="InterPro" id="IPR015168">
    <property type="entry name" value="SsuA/THI5"/>
</dbReference>
<dbReference type="GO" id="GO:0042597">
    <property type="term" value="C:periplasmic space"/>
    <property type="evidence" value="ECO:0007669"/>
    <property type="project" value="UniProtKB-SubCell"/>
</dbReference>
<comment type="similarity">
    <text evidence="2">Belongs to the bacterial solute-binding protein SsuA/TauA family.</text>
</comment>
<dbReference type="Gene3D" id="3.40.190.10">
    <property type="entry name" value="Periplasmic binding protein-like II"/>
    <property type="match status" value="2"/>
</dbReference>
<evidence type="ECO:0000256" key="3">
    <source>
        <dbReference type="ARBA" id="ARBA00022729"/>
    </source>
</evidence>
<dbReference type="AlphaFoldDB" id="A0A1I0LXF7"/>
<organism evidence="5 6">
    <name type="scientific">Natrinema salifodinae</name>
    <dbReference type="NCBI Taxonomy" id="1202768"/>
    <lineage>
        <taxon>Archaea</taxon>
        <taxon>Methanobacteriati</taxon>
        <taxon>Methanobacteriota</taxon>
        <taxon>Stenosarchaea group</taxon>
        <taxon>Halobacteria</taxon>
        <taxon>Halobacteriales</taxon>
        <taxon>Natrialbaceae</taxon>
        <taxon>Natrinema</taxon>
    </lineage>
</organism>
<dbReference type="Proteomes" id="UP000183275">
    <property type="component" value="Unassembled WGS sequence"/>
</dbReference>
<keyword evidence="3" id="KW-0732">Signal</keyword>
<comment type="subcellular location">
    <subcellularLocation>
        <location evidence="1">Periplasm</location>
    </subcellularLocation>
</comment>
<evidence type="ECO:0000313" key="6">
    <source>
        <dbReference type="Proteomes" id="UP000183275"/>
    </source>
</evidence>
<dbReference type="EMBL" id="FOIS01000001">
    <property type="protein sequence ID" value="SEV80115.1"/>
    <property type="molecule type" value="Genomic_DNA"/>
</dbReference>
<dbReference type="PANTHER" id="PTHR30024">
    <property type="entry name" value="ALIPHATIC SULFONATES-BINDING PROTEIN-RELATED"/>
    <property type="match status" value="1"/>
</dbReference>